<dbReference type="EMBL" id="CP009123">
    <property type="protein sequence ID" value="AJA11679.1"/>
    <property type="molecule type" value="Genomic_DNA"/>
</dbReference>
<keyword evidence="2" id="KW-1185">Reference proteome</keyword>
<dbReference type="HOGENOM" id="CLU_1936756_0_0_5"/>
<reference evidence="1 2" key="1">
    <citation type="journal article" date="2015" name="Int. J. Syst. Evol. Microbiol.">
        <title>Description of Sphingopyxis fribergensis sp. nov. - a soil bacterium with the ability to degrade styrene and phenylacetic acid.</title>
        <authorList>
            <person name="Oelschlagel M."/>
            <person name="Ruckert C."/>
            <person name="Kalinowski J."/>
            <person name="Schmidt G."/>
            <person name="Schlomann M."/>
            <person name="Tischler D."/>
        </authorList>
    </citation>
    <scope>NUCLEOTIDE SEQUENCE [LARGE SCALE GENOMIC DNA]</scope>
    <source>
        <strain evidence="1 2">Kp5.2</strain>
        <plasmid evidence="1">pSfKp5.2</plasmid>
    </source>
</reference>
<dbReference type="KEGG" id="sphk:SKP52_24185"/>
<dbReference type="Proteomes" id="UP000030907">
    <property type="component" value="Plasmid pSfKp5.2"/>
</dbReference>
<accession>A0A0A7PNZ1</accession>
<sequence length="130" mass="14901">MWPLSDQSVARSADDDVFGELDSQVAGESRESFRRRDIRFAWGRITTGMIVHKHNRCRIELQCSFEYDAWIEDELGQAALLQLLVRYETAGSVEEQNPKYFFGKAPHRGLEIGNEFRISRRDSPAHKAGA</sequence>
<protein>
    <submittedName>
        <fullName evidence="1">Uncharacterized protein</fullName>
    </submittedName>
</protein>
<keyword evidence="1" id="KW-0614">Plasmid</keyword>
<dbReference type="AlphaFoldDB" id="A0A0A7PNZ1"/>
<organism evidence="1 2">
    <name type="scientific">Sphingopyxis fribergensis</name>
    <dbReference type="NCBI Taxonomy" id="1515612"/>
    <lineage>
        <taxon>Bacteria</taxon>
        <taxon>Pseudomonadati</taxon>
        <taxon>Pseudomonadota</taxon>
        <taxon>Alphaproteobacteria</taxon>
        <taxon>Sphingomonadales</taxon>
        <taxon>Sphingomonadaceae</taxon>
        <taxon>Sphingopyxis</taxon>
    </lineage>
</organism>
<geneLocation type="plasmid" evidence="1 2">
    <name>pSfKp5.2</name>
</geneLocation>
<evidence type="ECO:0000313" key="2">
    <source>
        <dbReference type="Proteomes" id="UP000030907"/>
    </source>
</evidence>
<proteinExistence type="predicted"/>
<evidence type="ECO:0000313" key="1">
    <source>
        <dbReference type="EMBL" id="AJA11679.1"/>
    </source>
</evidence>
<gene>
    <name evidence="1" type="ORF">SKP52_24185</name>
</gene>
<name>A0A0A7PNZ1_9SPHN</name>